<sequence>MPVADMYPLTLQIHTDHVWHDAMQLTFEQSALGLEGTCSYGYKQAYLVDALDVMGSTLSNAVSATLPLGWDLWRLPHAPSFLFDILPAGAARRSLLKRLGGERPGDLDLDLFLLSRCTPAPVGNLRIKEAADAIANSPMLGFSREEVISRDSRFLEYAYEQGAAIGGATGAGGEAPKLLLTEDRQGALHPDAALPDAEAARHWVVKFARNQASKTDQEILRSEFCFYRGLQKLGLDTVDADGLSLEEGRKPSLWMKRFDRDVTVDGVVRTAVESMYSLAGVTEAGSYMSHTNVLQHLVELWQSVGQGQQVGDLVFEYLRRDLLNLILGNSDNHGRNTSILRMDKGVKLAPIYDLAPMVMDDEGVTRTTKWPQPIELAGEVNWRKACEEVGIWADAEEVFERLRTAARDFMALPDLLTDEGLPPATMNHPRIALRAFLNDSPDGDSPEWISRSATAS</sequence>
<reference evidence="5 6" key="1">
    <citation type="journal article" date="2008" name="Proc. Natl. Acad. Sci. U.S.A.">
        <title>Nitrogen fixation island and rhizosphere competence traits in the genome of root-associated Pseudomonas stutzeri A1501.</title>
        <authorList>
            <person name="Yan Y."/>
            <person name="Yang J."/>
            <person name="Dou Y."/>
            <person name="Chen M."/>
            <person name="Ping S."/>
            <person name="Peng J."/>
            <person name="Lu W."/>
            <person name="Zhang W."/>
            <person name="Yao Z."/>
            <person name="Li H."/>
            <person name="Liu W."/>
            <person name="He S."/>
            <person name="Geng L."/>
            <person name="Zhang X."/>
            <person name="Yang F."/>
            <person name="Yu H."/>
            <person name="Zhan Y."/>
            <person name="Li D."/>
            <person name="Lin Z."/>
            <person name="Wang Y."/>
            <person name="Elmerich C."/>
            <person name="Lin M."/>
            <person name="Jin Q."/>
        </authorList>
    </citation>
    <scope>NUCLEOTIDE SEQUENCE [LARGE SCALE GENOMIC DNA]</scope>
    <source>
        <strain evidence="5 6">A1501</strain>
    </source>
</reference>
<dbReference type="EMBL" id="CP000304">
    <property type="protein sequence ID" value="ABP81446.1"/>
    <property type="molecule type" value="Genomic_DNA"/>
</dbReference>
<keyword evidence="3" id="KW-0418">Kinase</keyword>
<proteinExistence type="inferred from homology"/>
<dbReference type="eggNOG" id="COG3550">
    <property type="taxonomic scope" value="Bacteria"/>
</dbReference>
<keyword evidence="2" id="KW-0808">Transferase</keyword>
<evidence type="ECO:0000256" key="2">
    <source>
        <dbReference type="ARBA" id="ARBA00022679"/>
    </source>
</evidence>
<dbReference type="PIRSF" id="PIRSF028135">
    <property type="entry name" value="UCP028135_HipA-like"/>
    <property type="match status" value="1"/>
</dbReference>
<dbReference type="InterPro" id="IPR052028">
    <property type="entry name" value="HipA_Ser/Thr_kinase"/>
</dbReference>
<dbReference type="PANTHER" id="PTHR37419:SF8">
    <property type="entry name" value="TOXIN YJJJ"/>
    <property type="match status" value="1"/>
</dbReference>
<feature type="domain" description="HipA-like C-terminal" evidence="4">
    <location>
        <begin position="170"/>
        <end position="406"/>
    </location>
</feature>
<dbReference type="KEGG" id="psa:PST_3823"/>
<protein>
    <recommendedName>
        <fullName evidence="4">HipA-like C-terminal domain-containing protein</fullName>
    </recommendedName>
</protein>
<dbReference type="AlphaFoldDB" id="A4VR45"/>
<dbReference type="GO" id="GO:0005829">
    <property type="term" value="C:cytosol"/>
    <property type="evidence" value="ECO:0007669"/>
    <property type="project" value="TreeGrafter"/>
</dbReference>
<accession>A4VR45</accession>
<dbReference type="InterPro" id="IPR012893">
    <property type="entry name" value="HipA-like_C"/>
</dbReference>
<evidence type="ECO:0000313" key="5">
    <source>
        <dbReference type="EMBL" id="ABP81446.1"/>
    </source>
</evidence>
<dbReference type="HOGENOM" id="CLU_047711_0_0_6"/>
<evidence type="ECO:0000256" key="3">
    <source>
        <dbReference type="ARBA" id="ARBA00022777"/>
    </source>
</evidence>
<evidence type="ECO:0000313" key="6">
    <source>
        <dbReference type="Proteomes" id="UP000000233"/>
    </source>
</evidence>
<dbReference type="InterPro" id="IPR016869">
    <property type="entry name" value="UCP028135_HipA-like"/>
</dbReference>
<gene>
    <name evidence="5" type="ordered locus">PST_3823</name>
</gene>
<keyword evidence="6" id="KW-1185">Reference proteome</keyword>
<organism evidence="5 6">
    <name type="scientific">Stutzerimonas stutzeri (strain A1501)</name>
    <name type="common">Pseudomonas stutzeri</name>
    <dbReference type="NCBI Taxonomy" id="379731"/>
    <lineage>
        <taxon>Bacteria</taxon>
        <taxon>Pseudomonadati</taxon>
        <taxon>Pseudomonadota</taxon>
        <taxon>Gammaproteobacteria</taxon>
        <taxon>Pseudomonadales</taxon>
        <taxon>Pseudomonadaceae</taxon>
        <taxon>Stutzerimonas</taxon>
    </lineage>
</organism>
<dbReference type="Proteomes" id="UP000000233">
    <property type="component" value="Chromosome"/>
</dbReference>
<comment type="similarity">
    <text evidence="1">Belongs to the HipA Ser/Thr kinase family.</text>
</comment>
<dbReference type="PANTHER" id="PTHR37419">
    <property type="entry name" value="SERINE/THREONINE-PROTEIN KINASE TOXIN HIPA"/>
    <property type="match status" value="1"/>
</dbReference>
<dbReference type="GO" id="GO:0004674">
    <property type="term" value="F:protein serine/threonine kinase activity"/>
    <property type="evidence" value="ECO:0007669"/>
    <property type="project" value="TreeGrafter"/>
</dbReference>
<name>A4VR45_STUS1</name>
<evidence type="ECO:0000259" key="4">
    <source>
        <dbReference type="Pfam" id="PF07804"/>
    </source>
</evidence>
<evidence type="ECO:0000256" key="1">
    <source>
        <dbReference type="ARBA" id="ARBA00010164"/>
    </source>
</evidence>
<dbReference type="Pfam" id="PF07804">
    <property type="entry name" value="HipA_C"/>
    <property type="match status" value="1"/>
</dbReference>